<feature type="compositionally biased region" description="Polar residues" evidence="9">
    <location>
        <begin position="655"/>
        <end position="672"/>
    </location>
</feature>
<evidence type="ECO:0000259" key="10">
    <source>
        <dbReference type="PROSITE" id="PS50158"/>
    </source>
</evidence>
<dbReference type="GO" id="GO:0071039">
    <property type="term" value="P:nuclear polyadenylation-dependent CUT catabolic process"/>
    <property type="evidence" value="ECO:0007669"/>
    <property type="project" value="TreeGrafter"/>
</dbReference>
<keyword evidence="4 7" id="KW-0863">Zinc-finger</keyword>
<dbReference type="SMART" id="SM00116">
    <property type="entry name" value="CBS"/>
    <property type="match status" value="1"/>
</dbReference>
<feature type="domain" description="CCHC-type" evidence="10">
    <location>
        <begin position="491"/>
        <end position="506"/>
    </location>
</feature>
<dbReference type="GO" id="GO:0008270">
    <property type="term" value="F:zinc ion binding"/>
    <property type="evidence" value="ECO:0007669"/>
    <property type="project" value="UniProtKB-KW"/>
</dbReference>
<dbReference type="VEuPathDB" id="FungiDB:SeMB42_g04142"/>
<feature type="region of interest" description="Disordered" evidence="9">
    <location>
        <begin position="312"/>
        <end position="334"/>
    </location>
</feature>
<dbReference type="Gene3D" id="4.10.60.10">
    <property type="entry name" value="Zinc finger, CCHC-type"/>
    <property type="match status" value="1"/>
</dbReference>
<dbReference type="SUPFAM" id="SSF54631">
    <property type="entry name" value="CBS-domain pair"/>
    <property type="match status" value="1"/>
</dbReference>
<keyword evidence="8" id="KW-0129">CBS domain</keyword>
<evidence type="ECO:0000256" key="5">
    <source>
        <dbReference type="ARBA" id="ARBA00022833"/>
    </source>
</evidence>
<accession>A0A507D0U8</accession>
<dbReference type="GO" id="GO:0071031">
    <property type="term" value="P:nuclear mRNA surveillance of mRNA 3'-end processing"/>
    <property type="evidence" value="ECO:0007669"/>
    <property type="project" value="TreeGrafter"/>
</dbReference>
<dbReference type="GO" id="GO:0071036">
    <property type="term" value="P:nuclear polyadenylation-dependent snoRNA catabolic process"/>
    <property type="evidence" value="ECO:0007669"/>
    <property type="project" value="TreeGrafter"/>
</dbReference>
<dbReference type="STRING" id="286115.A0A507D0U8"/>
<dbReference type="SMART" id="SM00343">
    <property type="entry name" value="ZnF_C2HC"/>
    <property type="match status" value="4"/>
</dbReference>
<feature type="domain" description="CBS" evidence="11">
    <location>
        <begin position="58"/>
        <end position="117"/>
    </location>
</feature>
<feature type="compositionally biased region" description="Acidic residues" evidence="9">
    <location>
        <begin position="313"/>
        <end position="324"/>
    </location>
</feature>
<dbReference type="AlphaFoldDB" id="A0A507D0U8"/>
<keyword evidence="5" id="KW-0862">Zinc</keyword>
<gene>
    <name evidence="12" type="ORF">SeMB42_g04142</name>
</gene>
<evidence type="ECO:0000256" key="8">
    <source>
        <dbReference type="PROSITE-ProRule" id="PRU00703"/>
    </source>
</evidence>
<dbReference type="EMBL" id="QEAN01000161">
    <property type="protein sequence ID" value="TPX45017.1"/>
    <property type="molecule type" value="Genomic_DNA"/>
</dbReference>
<feature type="compositionally biased region" description="Basic and acidic residues" evidence="9">
    <location>
        <begin position="580"/>
        <end position="595"/>
    </location>
</feature>
<dbReference type="GO" id="GO:0071038">
    <property type="term" value="P:TRAMP-dependent tRNA surveillance pathway"/>
    <property type="evidence" value="ECO:0007669"/>
    <property type="project" value="TreeGrafter"/>
</dbReference>
<dbReference type="Proteomes" id="UP000317494">
    <property type="component" value="Unassembled WGS sequence"/>
</dbReference>
<keyword evidence="6" id="KW-0539">Nucleus</keyword>
<comment type="caution">
    <text evidence="12">The sequence shown here is derived from an EMBL/GenBank/DDBJ whole genome shotgun (WGS) entry which is preliminary data.</text>
</comment>
<feature type="compositionally biased region" description="Basic and acidic residues" evidence="9">
    <location>
        <begin position="609"/>
        <end position="634"/>
    </location>
</feature>
<organism evidence="12 13">
    <name type="scientific">Synchytrium endobioticum</name>
    <dbReference type="NCBI Taxonomy" id="286115"/>
    <lineage>
        <taxon>Eukaryota</taxon>
        <taxon>Fungi</taxon>
        <taxon>Fungi incertae sedis</taxon>
        <taxon>Chytridiomycota</taxon>
        <taxon>Chytridiomycota incertae sedis</taxon>
        <taxon>Chytridiomycetes</taxon>
        <taxon>Synchytriales</taxon>
        <taxon>Synchytriaceae</taxon>
        <taxon>Synchytrium</taxon>
    </lineage>
</organism>
<dbReference type="GO" id="GO:0071037">
    <property type="term" value="P:nuclear polyadenylation-dependent snRNA catabolic process"/>
    <property type="evidence" value="ECO:0007669"/>
    <property type="project" value="TreeGrafter"/>
</dbReference>
<dbReference type="GO" id="GO:0003723">
    <property type="term" value="F:RNA binding"/>
    <property type="evidence" value="ECO:0007669"/>
    <property type="project" value="TreeGrafter"/>
</dbReference>
<dbReference type="PANTHER" id="PTHR46543">
    <property type="entry name" value="ZINC FINGER CCHC DOMAIN-CONTAINING PROTEIN 7"/>
    <property type="match status" value="1"/>
</dbReference>
<dbReference type="InterPro" id="IPR046342">
    <property type="entry name" value="CBS_dom_sf"/>
</dbReference>
<evidence type="ECO:0000256" key="7">
    <source>
        <dbReference type="PROSITE-ProRule" id="PRU00047"/>
    </source>
</evidence>
<dbReference type="InterPro" id="IPR000644">
    <property type="entry name" value="CBS_dom"/>
</dbReference>
<evidence type="ECO:0000313" key="13">
    <source>
        <dbReference type="Proteomes" id="UP000317494"/>
    </source>
</evidence>
<proteinExistence type="predicted"/>
<feature type="compositionally biased region" description="Basic and acidic residues" evidence="9">
    <location>
        <begin position="325"/>
        <end position="334"/>
    </location>
</feature>
<evidence type="ECO:0000256" key="3">
    <source>
        <dbReference type="ARBA" id="ARBA00022737"/>
    </source>
</evidence>
<feature type="compositionally biased region" description="Basic residues" evidence="9">
    <location>
        <begin position="755"/>
        <end position="765"/>
    </location>
</feature>
<keyword evidence="3" id="KW-0677">Repeat</keyword>
<evidence type="ECO:0000256" key="1">
    <source>
        <dbReference type="ARBA" id="ARBA00004123"/>
    </source>
</evidence>
<dbReference type="InterPro" id="IPR001878">
    <property type="entry name" value="Znf_CCHC"/>
</dbReference>
<name>A0A507D0U8_9FUNG</name>
<comment type="subcellular location">
    <subcellularLocation>
        <location evidence="1">Nucleus</location>
    </subcellularLocation>
</comment>
<feature type="compositionally biased region" description="Low complexity" evidence="9">
    <location>
        <begin position="780"/>
        <end position="795"/>
    </location>
</feature>
<dbReference type="GO" id="GO:0031499">
    <property type="term" value="C:TRAMP complex"/>
    <property type="evidence" value="ECO:0007669"/>
    <property type="project" value="TreeGrafter"/>
</dbReference>
<feature type="region of interest" description="Disordered" evidence="9">
    <location>
        <begin position="542"/>
        <end position="810"/>
    </location>
</feature>
<reference evidence="12 13" key="1">
    <citation type="journal article" date="2019" name="Sci. Rep.">
        <title>Comparative genomics of chytrid fungi reveal insights into the obligate biotrophic and pathogenic lifestyle of Synchytrium endobioticum.</title>
        <authorList>
            <person name="van de Vossenberg B.T.L.H."/>
            <person name="Warris S."/>
            <person name="Nguyen H.D.T."/>
            <person name="van Gent-Pelzer M.P.E."/>
            <person name="Joly D.L."/>
            <person name="van de Geest H.C."/>
            <person name="Bonants P.J.M."/>
            <person name="Smith D.S."/>
            <person name="Levesque C.A."/>
            <person name="van der Lee T.A.J."/>
        </authorList>
    </citation>
    <scope>NUCLEOTIDE SEQUENCE [LARGE SCALE GENOMIC DNA]</scope>
    <source>
        <strain evidence="12 13">MB42</strain>
    </source>
</reference>
<keyword evidence="2" id="KW-0479">Metal-binding</keyword>
<dbReference type="InterPro" id="IPR051644">
    <property type="entry name" value="TRAMP_AT-DNA-binding"/>
</dbReference>
<dbReference type="Gene3D" id="3.10.580.10">
    <property type="entry name" value="CBS-domain"/>
    <property type="match status" value="1"/>
</dbReference>
<feature type="compositionally biased region" description="Basic residues" evidence="9">
    <location>
        <begin position="729"/>
        <end position="739"/>
    </location>
</feature>
<dbReference type="PANTHER" id="PTHR46543:SF1">
    <property type="entry name" value="ZINC FINGER CCHC DOMAIN-CONTAINING PROTEIN 7"/>
    <property type="match status" value="1"/>
</dbReference>
<evidence type="ECO:0000256" key="6">
    <source>
        <dbReference type="ARBA" id="ARBA00023242"/>
    </source>
</evidence>
<dbReference type="GO" id="GO:0071035">
    <property type="term" value="P:nuclear polyadenylation-dependent rRNA catabolic process"/>
    <property type="evidence" value="ECO:0007669"/>
    <property type="project" value="TreeGrafter"/>
</dbReference>
<evidence type="ECO:0008006" key="14">
    <source>
        <dbReference type="Google" id="ProtNLM"/>
    </source>
</evidence>
<sequence length="822" mass="92680">MMNFFTSNGIVKESPANELTLSTNNNYHHLQQQLQSREPLTLEFDGLTNTSCYDVLSVSYKVICFDTSLPVKKALAALLSHGVESAPLWDSIKQCFAGMLTVSDFIHLIMYYYKRSSYDAAIEEVEQLEIRTLREIEAKVGVLPPGMYIHPARTLYEAGSLLLKHVPVVSQNCVNLMMKLILKNYLLPPTVTGATPSIHLRKLQRGSWRASNLRFTVTLPTCLSPARVHDDLLGLIRTRCFGYLSSLNTNHNKLLTLIRSLVVQKSCCSCRSCSSSTDKNYIGTSSIPSKTKVTVMESDYIASLMKKRRYADVDDDDESTDMEGGDEHENNGIKEKKISIVEQVREARRKREAALALPKSRLPSVMDWVDTEKNRVADTRRYFSMEPRKAEMSCKLCRCPGHVIRNCPQQVKECVLCEEDHNPVYCPLNTLCHQCYRLGHARPDCRSRRLEKLCMYCHMNNHATVECPMVWRQYHLSDDETIRNPAFARHCYNCGRKGHLGDDCPEENHNNIPDFYWHSAFRMDADAPPAPVDSTAMNRGIAEGMDVSPETNDRVRCAEYPDDSDHDISKGRNGGRLRRHNDADDRHSIAKDAKQAKRLRSAGHSRSPACKDSEDSGERQNDDGLCDDDRRYDSTKMPIRSYSPNQQAILAPYSRQMTPSHASYTSPLPTSYNRDESPSPPPFPVKYMNQAAHQNGSVVGSDNPDSNYSPLPTHAAGNDLRDNVNKRSTNNKRKSKALKHPGSGGGNDAENQNSNRKRKDVKNKNRNGTPQEQQHGGEHNNPNDNPQQQPQGGSNKKVKSKKMSSLNGSALPYYKDGIYYID</sequence>
<evidence type="ECO:0000256" key="4">
    <source>
        <dbReference type="ARBA" id="ARBA00022771"/>
    </source>
</evidence>
<dbReference type="PROSITE" id="PS51371">
    <property type="entry name" value="CBS"/>
    <property type="match status" value="1"/>
</dbReference>
<evidence type="ECO:0000313" key="12">
    <source>
        <dbReference type="EMBL" id="TPX45017.1"/>
    </source>
</evidence>
<protein>
    <recommendedName>
        <fullName evidence="14">CCHC-type domain-containing protein</fullName>
    </recommendedName>
</protein>
<evidence type="ECO:0000256" key="2">
    <source>
        <dbReference type="ARBA" id="ARBA00022723"/>
    </source>
</evidence>
<evidence type="ECO:0000259" key="11">
    <source>
        <dbReference type="PROSITE" id="PS51371"/>
    </source>
</evidence>
<feature type="compositionally biased region" description="Polar residues" evidence="9">
    <location>
        <begin position="691"/>
        <end position="710"/>
    </location>
</feature>
<dbReference type="PROSITE" id="PS50158">
    <property type="entry name" value="ZF_CCHC"/>
    <property type="match status" value="1"/>
</dbReference>
<keyword evidence="13" id="KW-1185">Reference proteome</keyword>
<dbReference type="Pfam" id="PF00098">
    <property type="entry name" value="zf-CCHC"/>
    <property type="match status" value="1"/>
</dbReference>
<evidence type="ECO:0000256" key="9">
    <source>
        <dbReference type="SAM" id="MobiDB-lite"/>
    </source>
</evidence>